<name>A0A3Q7H862_SOLLC</name>
<dbReference type="AlphaFoldDB" id="A0A3Q7H862"/>
<dbReference type="InParanoid" id="A0A3Q7H862"/>
<dbReference type="SUPFAM" id="SSF56672">
    <property type="entry name" value="DNA/RNA polymerases"/>
    <property type="match status" value="1"/>
</dbReference>
<reference evidence="2" key="1">
    <citation type="journal article" date="2012" name="Nature">
        <title>The tomato genome sequence provides insights into fleshy fruit evolution.</title>
        <authorList>
            <consortium name="Tomato Genome Consortium"/>
        </authorList>
    </citation>
    <scope>NUCLEOTIDE SEQUENCE [LARGE SCALE GENOMIC DNA]</scope>
    <source>
        <strain evidence="2">cv. Heinz 1706</strain>
    </source>
</reference>
<evidence type="ECO:0000313" key="2">
    <source>
        <dbReference type="EnsemblPlants" id="Solyc07g041295.1.1"/>
    </source>
</evidence>
<dbReference type="EnsemblPlants" id="Solyc07g041295.1.1">
    <property type="protein sequence ID" value="Solyc07g041295.1.1"/>
    <property type="gene ID" value="Solyc07g041295.1"/>
</dbReference>
<dbReference type="Pfam" id="PF07727">
    <property type="entry name" value="RVT_2"/>
    <property type="match status" value="1"/>
</dbReference>
<dbReference type="STRING" id="4081.A0A3Q7H862"/>
<protein>
    <recommendedName>
        <fullName evidence="1">Reverse transcriptase Ty1/copia-type domain-containing protein</fullName>
    </recommendedName>
</protein>
<evidence type="ECO:0000313" key="3">
    <source>
        <dbReference type="Proteomes" id="UP000004994"/>
    </source>
</evidence>
<dbReference type="Gramene" id="Solyc07g041295.1.1">
    <property type="protein sequence ID" value="Solyc07g041295.1.1"/>
    <property type="gene ID" value="Solyc07g041295.1"/>
</dbReference>
<evidence type="ECO:0000259" key="1">
    <source>
        <dbReference type="Pfam" id="PF07727"/>
    </source>
</evidence>
<proteinExistence type="predicted"/>
<organism evidence="2">
    <name type="scientific">Solanum lycopersicum</name>
    <name type="common">Tomato</name>
    <name type="synonym">Lycopersicon esculentum</name>
    <dbReference type="NCBI Taxonomy" id="4081"/>
    <lineage>
        <taxon>Eukaryota</taxon>
        <taxon>Viridiplantae</taxon>
        <taxon>Streptophyta</taxon>
        <taxon>Embryophyta</taxon>
        <taxon>Tracheophyta</taxon>
        <taxon>Spermatophyta</taxon>
        <taxon>Magnoliopsida</taxon>
        <taxon>eudicotyledons</taxon>
        <taxon>Gunneridae</taxon>
        <taxon>Pentapetalae</taxon>
        <taxon>asterids</taxon>
        <taxon>lamiids</taxon>
        <taxon>Solanales</taxon>
        <taxon>Solanaceae</taxon>
        <taxon>Solanoideae</taxon>
        <taxon>Solaneae</taxon>
        <taxon>Solanum</taxon>
        <taxon>Solanum subgen. Lycopersicon</taxon>
    </lineage>
</organism>
<sequence length="268" mass="30467">MDAEVIDTPIPDYETDNATNTEVYPDENVAHPIMQYEDNTITLIETEVDEVPTTTNIPTHNQPKGAEIVIILVYVDNFLITGSDTQMITEVKENLHRQFKLKDLGELKFFLGLPGAKPASTPIEPNVRLTSLEYDLANCHTADEVLQDITDYQRVVGKLLYATITRPDISYTVQNLSQFMQSPKKTHWEAAIRLIKYLKGTVGQRVWLQSKPAGTLSCWCDSDWTACPNTRRSITRYVVNFEDSLVLWKSKKQQTISRSLAVSEVNWL</sequence>
<dbReference type="Proteomes" id="UP000004994">
    <property type="component" value="Chromosome 7"/>
</dbReference>
<dbReference type="InterPro" id="IPR013103">
    <property type="entry name" value="RVT_2"/>
</dbReference>
<feature type="domain" description="Reverse transcriptase Ty1/copia-type" evidence="1">
    <location>
        <begin position="32"/>
        <end position="113"/>
    </location>
</feature>
<dbReference type="OMA" id="NCHTADE"/>
<reference evidence="2" key="2">
    <citation type="submission" date="2019-01" db="UniProtKB">
        <authorList>
            <consortium name="EnsemblPlants"/>
        </authorList>
    </citation>
    <scope>IDENTIFICATION</scope>
    <source>
        <strain evidence="2">cv. Heinz 1706</strain>
    </source>
</reference>
<dbReference type="PANTHER" id="PTHR11439:SF492">
    <property type="entry name" value="REVERSE TRANSCRIPTASE TY1_COPIA-TYPE DOMAIN-CONTAINING PROTEIN"/>
    <property type="match status" value="1"/>
</dbReference>
<keyword evidence="3" id="KW-1185">Reference proteome</keyword>
<accession>A0A3Q7H862</accession>
<dbReference type="PANTHER" id="PTHR11439">
    <property type="entry name" value="GAG-POL-RELATED RETROTRANSPOSON"/>
    <property type="match status" value="1"/>
</dbReference>
<dbReference type="InterPro" id="IPR043502">
    <property type="entry name" value="DNA/RNA_pol_sf"/>
</dbReference>